<dbReference type="GO" id="GO:0006635">
    <property type="term" value="P:fatty acid beta-oxidation"/>
    <property type="evidence" value="ECO:0007669"/>
    <property type="project" value="TreeGrafter"/>
</dbReference>
<keyword evidence="2 6" id="KW-0808">Transferase</keyword>
<dbReference type="PIRSF" id="PIRSF000429">
    <property type="entry name" value="Ac-CoA_Ac_transf"/>
    <property type="match status" value="1"/>
</dbReference>
<proteinExistence type="evidence at transcript level"/>
<name>A0AA49K9C5_SANAL</name>
<sequence length="408" mass="41738">MAPATAAVSSDSIQPKDVCIVGVARTPMGGFLGTLSSLPATKLGSIAIESALKRANVDPSLVQEVFFGNVLSANLGQAPARQAALGAGIPNSVVCTTINKVCASGMKATMLAAQSIQLGINDVVVAGGMESMSNAPKYLAEARKGSRLGHDSLVDGMLKDGLWDVYNDYGMGVCAELCSDQHAISREEQDSYAIQSFERGIAAQDSGAFAWEIVPVEVSGGRGKPPTVVDKDEGLGKFDPAKLRKLRPSFKENGGSVTAGNSSSISDGAAALVLVSGEKAIKLGLQVIARITGYADAAQAPELFTTSPALAIPKAISNAGLEASKIDYYEINEAFAVVALANQKLIGLNPEKVNVHGGAVSLGHPLGCSGARILVTLLGVLRQKNGKHGVGGVCNGGGGASALVLELV</sequence>
<dbReference type="Pfam" id="PF02803">
    <property type="entry name" value="Thiolase_C"/>
    <property type="match status" value="1"/>
</dbReference>
<dbReference type="PANTHER" id="PTHR18919:SF161">
    <property type="entry name" value="ACETYL-COA ACETYLTRANSFERASE 2"/>
    <property type="match status" value="1"/>
</dbReference>
<feature type="active site" description="Acyl-thioester intermediate" evidence="5">
    <location>
        <position position="102"/>
    </location>
</feature>
<evidence type="ECO:0000256" key="5">
    <source>
        <dbReference type="PIRSR" id="PIRSR000429-1"/>
    </source>
</evidence>
<dbReference type="InterPro" id="IPR002155">
    <property type="entry name" value="Thiolase"/>
</dbReference>
<feature type="domain" description="Thiolase N-terminal" evidence="7">
    <location>
        <begin position="18"/>
        <end position="277"/>
    </location>
</feature>
<dbReference type="EMBL" id="OP057914">
    <property type="protein sequence ID" value="WLF00983.1"/>
    <property type="molecule type" value="mRNA"/>
</dbReference>
<dbReference type="InterPro" id="IPR016039">
    <property type="entry name" value="Thiolase-like"/>
</dbReference>
<dbReference type="NCBIfam" id="TIGR01930">
    <property type="entry name" value="AcCoA-C-Actrans"/>
    <property type="match status" value="1"/>
</dbReference>
<evidence type="ECO:0000256" key="6">
    <source>
        <dbReference type="RuleBase" id="RU003557"/>
    </source>
</evidence>
<feature type="active site" description="Proton acceptor" evidence="5">
    <location>
        <position position="394"/>
    </location>
</feature>
<reference evidence="9" key="1">
    <citation type="submission" date="2022-07" db="EMBL/GenBank/DDBJ databases">
        <title>Functional characterization of enzyme genes involved in the biosynthesis of terpenoids in Santalum album.</title>
        <authorList>
            <person name="Zhang X."/>
            <person name="Bian Z."/>
            <person name="Teixeira da Silva J.A."/>
            <person name="Ma G."/>
        </authorList>
    </citation>
    <scope>NUCLEOTIDE SEQUENCE</scope>
</reference>
<evidence type="ECO:0000313" key="9">
    <source>
        <dbReference type="EMBL" id="WLF00983.1"/>
    </source>
</evidence>
<dbReference type="CDD" id="cd00751">
    <property type="entry name" value="thiolase"/>
    <property type="match status" value="1"/>
</dbReference>
<dbReference type="GO" id="GO:0003985">
    <property type="term" value="F:acetyl-CoA C-acetyltransferase activity"/>
    <property type="evidence" value="ECO:0007669"/>
    <property type="project" value="UniProtKB-EC"/>
</dbReference>
<dbReference type="Gene3D" id="3.40.47.10">
    <property type="match status" value="1"/>
</dbReference>
<dbReference type="InterPro" id="IPR020613">
    <property type="entry name" value="Thiolase_CS"/>
</dbReference>
<feature type="active site" description="Proton acceptor" evidence="5">
    <location>
        <position position="364"/>
    </location>
</feature>
<dbReference type="FunFam" id="3.40.47.10:FF:000007">
    <property type="entry name" value="acetyl-CoA acetyltransferase, mitochondrial"/>
    <property type="match status" value="1"/>
</dbReference>
<protein>
    <submittedName>
        <fullName evidence="9">Acetyl-CoA acetyltransferase</fullName>
    </submittedName>
</protein>
<evidence type="ECO:0000256" key="2">
    <source>
        <dbReference type="ARBA" id="ARBA00022679"/>
    </source>
</evidence>
<organism evidence="9">
    <name type="scientific">Santalum album</name>
    <name type="common">Indian sandalwood</name>
    <dbReference type="NCBI Taxonomy" id="35974"/>
    <lineage>
        <taxon>Eukaryota</taxon>
        <taxon>Viridiplantae</taxon>
        <taxon>Streptophyta</taxon>
        <taxon>Embryophyta</taxon>
        <taxon>Tracheophyta</taxon>
        <taxon>Spermatophyta</taxon>
        <taxon>Magnoliopsida</taxon>
        <taxon>eudicotyledons</taxon>
        <taxon>Gunneridae</taxon>
        <taxon>Pentapetalae</taxon>
        <taxon>Santalales</taxon>
        <taxon>Santalaceae</taxon>
        <taxon>Santalum</taxon>
    </lineage>
</organism>
<dbReference type="InterPro" id="IPR020617">
    <property type="entry name" value="Thiolase_C"/>
</dbReference>
<feature type="domain" description="Thiolase C-terminal" evidence="8">
    <location>
        <begin position="286"/>
        <end position="406"/>
    </location>
</feature>
<dbReference type="PROSITE" id="PS00737">
    <property type="entry name" value="THIOLASE_2"/>
    <property type="match status" value="1"/>
</dbReference>
<dbReference type="InterPro" id="IPR020610">
    <property type="entry name" value="Thiolase_AS"/>
</dbReference>
<dbReference type="PANTHER" id="PTHR18919">
    <property type="entry name" value="ACETYL-COA C-ACYLTRANSFERASE"/>
    <property type="match status" value="1"/>
</dbReference>
<evidence type="ECO:0000259" key="8">
    <source>
        <dbReference type="Pfam" id="PF02803"/>
    </source>
</evidence>
<accession>A0AA49K9C5</accession>
<evidence type="ECO:0000259" key="7">
    <source>
        <dbReference type="Pfam" id="PF00108"/>
    </source>
</evidence>
<dbReference type="InterPro" id="IPR020616">
    <property type="entry name" value="Thiolase_N"/>
</dbReference>
<comment type="catalytic activity">
    <reaction evidence="4">
        <text>2 acetyl-CoA = acetoacetyl-CoA + CoA</text>
        <dbReference type="Rhea" id="RHEA:21036"/>
        <dbReference type="ChEBI" id="CHEBI:57286"/>
        <dbReference type="ChEBI" id="CHEBI:57287"/>
        <dbReference type="ChEBI" id="CHEBI:57288"/>
        <dbReference type="EC" id="2.3.1.9"/>
    </reaction>
    <physiologicalReaction direction="left-to-right" evidence="4">
        <dbReference type="Rhea" id="RHEA:21037"/>
    </physiologicalReaction>
</comment>
<evidence type="ECO:0000256" key="1">
    <source>
        <dbReference type="ARBA" id="ARBA00010982"/>
    </source>
</evidence>
<keyword evidence="3 6" id="KW-0012">Acyltransferase</keyword>
<dbReference type="AlphaFoldDB" id="A0AA49K9C5"/>
<dbReference type="SUPFAM" id="SSF53901">
    <property type="entry name" value="Thiolase-like"/>
    <property type="match status" value="2"/>
</dbReference>
<evidence type="ECO:0000256" key="3">
    <source>
        <dbReference type="ARBA" id="ARBA00023315"/>
    </source>
</evidence>
<dbReference type="PROSITE" id="PS00099">
    <property type="entry name" value="THIOLASE_3"/>
    <property type="match status" value="1"/>
</dbReference>
<evidence type="ECO:0000256" key="4">
    <source>
        <dbReference type="ARBA" id="ARBA00052235"/>
    </source>
</evidence>
<dbReference type="Pfam" id="PF00108">
    <property type="entry name" value="Thiolase_N"/>
    <property type="match status" value="1"/>
</dbReference>
<dbReference type="GO" id="GO:0005739">
    <property type="term" value="C:mitochondrion"/>
    <property type="evidence" value="ECO:0007669"/>
    <property type="project" value="TreeGrafter"/>
</dbReference>
<comment type="similarity">
    <text evidence="1 6">Belongs to the thiolase-like superfamily. Thiolase family.</text>
</comment>